<evidence type="ECO:0000256" key="1">
    <source>
        <dbReference type="ARBA" id="ARBA00008668"/>
    </source>
</evidence>
<dbReference type="Gene3D" id="3.40.50.1110">
    <property type="entry name" value="SGNH hydrolase"/>
    <property type="match status" value="1"/>
</dbReference>
<evidence type="ECO:0000256" key="5">
    <source>
        <dbReference type="SAM" id="SignalP"/>
    </source>
</evidence>
<dbReference type="GeneID" id="111450822"/>
<dbReference type="InterPro" id="IPR036514">
    <property type="entry name" value="SGNH_hydro_sf"/>
</dbReference>
<keyword evidence="3" id="KW-0378">Hydrolase</keyword>
<keyword evidence="6" id="KW-1185">Reference proteome</keyword>
<dbReference type="InterPro" id="IPR001087">
    <property type="entry name" value="GDSL"/>
</dbReference>
<evidence type="ECO:0000256" key="2">
    <source>
        <dbReference type="ARBA" id="ARBA00022729"/>
    </source>
</evidence>
<accession>A0A6J1G4V8</accession>
<dbReference type="PANTHER" id="PTHR22835:SF654">
    <property type="entry name" value="ACETYLAJMALAN ESTERASE-LIKE"/>
    <property type="match status" value="1"/>
</dbReference>
<dbReference type="AlphaFoldDB" id="A0A6J1G4V8"/>
<evidence type="ECO:0000256" key="4">
    <source>
        <dbReference type="ARBA" id="ARBA00023180"/>
    </source>
</evidence>
<dbReference type="RefSeq" id="XP_022946882.1">
    <property type="nucleotide sequence ID" value="XM_023091114.1"/>
</dbReference>
<evidence type="ECO:0000313" key="6">
    <source>
        <dbReference type="Proteomes" id="UP000504609"/>
    </source>
</evidence>
<feature type="signal peptide" evidence="5">
    <location>
        <begin position="1"/>
        <end position="30"/>
    </location>
</feature>
<gene>
    <name evidence="7" type="primary">LOC111450822</name>
</gene>
<dbReference type="CDD" id="cd01837">
    <property type="entry name" value="SGNH_plant_lipase_like"/>
    <property type="match status" value="1"/>
</dbReference>
<comment type="similarity">
    <text evidence="1">Belongs to the 'GDSL' lipolytic enzyme family.</text>
</comment>
<dbReference type="KEGG" id="cmos:111450822"/>
<dbReference type="GO" id="GO:0016788">
    <property type="term" value="F:hydrolase activity, acting on ester bonds"/>
    <property type="evidence" value="ECO:0007669"/>
    <property type="project" value="InterPro"/>
</dbReference>
<evidence type="ECO:0000256" key="3">
    <source>
        <dbReference type="ARBA" id="ARBA00022801"/>
    </source>
</evidence>
<dbReference type="SUPFAM" id="SSF52266">
    <property type="entry name" value="SGNH hydrolase"/>
    <property type="match status" value="1"/>
</dbReference>
<reference evidence="7" key="1">
    <citation type="submission" date="2025-08" db="UniProtKB">
        <authorList>
            <consortium name="RefSeq"/>
        </authorList>
    </citation>
    <scope>IDENTIFICATION</scope>
    <source>
        <tissue evidence="7">Young leaves</tissue>
    </source>
</reference>
<name>A0A6J1G4V8_CUCMO</name>
<keyword evidence="4" id="KW-0325">Glycoprotein</keyword>
<protein>
    <submittedName>
        <fullName evidence="7">GDSL esterase/lipase At5g03980-like</fullName>
    </submittedName>
</protein>
<organism evidence="6 7">
    <name type="scientific">Cucurbita moschata</name>
    <name type="common">Winter crookneck squash</name>
    <name type="synonym">Cucurbita pepo var. moschata</name>
    <dbReference type="NCBI Taxonomy" id="3662"/>
    <lineage>
        <taxon>Eukaryota</taxon>
        <taxon>Viridiplantae</taxon>
        <taxon>Streptophyta</taxon>
        <taxon>Embryophyta</taxon>
        <taxon>Tracheophyta</taxon>
        <taxon>Spermatophyta</taxon>
        <taxon>Magnoliopsida</taxon>
        <taxon>eudicotyledons</taxon>
        <taxon>Gunneridae</taxon>
        <taxon>Pentapetalae</taxon>
        <taxon>rosids</taxon>
        <taxon>fabids</taxon>
        <taxon>Cucurbitales</taxon>
        <taxon>Cucurbitaceae</taxon>
        <taxon>Cucurbiteae</taxon>
        <taxon>Cucurbita</taxon>
    </lineage>
</organism>
<evidence type="ECO:0000313" key="7">
    <source>
        <dbReference type="RefSeq" id="XP_022946882.1"/>
    </source>
</evidence>
<sequence>MAPSTKSPSPIVLAVLIVLLSVLVCPSSTAHLLKTCMFDTIYQLGDSISDTGNLILQNPNTPFSHLPYGQSFFNKSTGRCSNGLLMIDYFALDAGLPLVNPYLNKDASTRHGVNFAVAGSTALSSHLLSQKQILSPVTNTSLDQQLDWMFSHFNSICYNQRDCNEKLRNALFLVGEIGGNDYNYALFQGKTIQEVKDMVPQVVQTIKNAVEKVISYGATRVVVPGNFPIGCLPIYLTGFQTNDTTAYDELHCLKDLNDLATYHNDQIKQAIQVLKRENPHSVIIYGDYYNALLWILRRAFILGFDEASLQKSCCGIGGDYNFSLVKMCGVGGVSVCSNPDERVSWDGIHLTQKAYKFMAYWLIHDIFPQLHCIV</sequence>
<proteinExistence type="inferred from homology"/>
<feature type="chain" id="PRO_5026828740" evidence="5">
    <location>
        <begin position="31"/>
        <end position="374"/>
    </location>
</feature>
<dbReference type="Pfam" id="PF00657">
    <property type="entry name" value="Lipase_GDSL"/>
    <property type="match status" value="1"/>
</dbReference>
<keyword evidence="2 5" id="KW-0732">Signal</keyword>
<dbReference type="Proteomes" id="UP000504609">
    <property type="component" value="Unplaced"/>
</dbReference>
<dbReference type="PANTHER" id="PTHR22835">
    <property type="entry name" value="ZINC FINGER FYVE DOMAIN CONTAINING PROTEIN"/>
    <property type="match status" value="1"/>
</dbReference>
<dbReference type="InterPro" id="IPR035669">
    <property type="entry name" value="SGNH_plant_lipase-like"/>
</dbReference>